<dbReference type="InterPro" id="IPR036322">
    <property type="entry name" value="WD40_repeat_dom_sf"/>
</dbReference>
<evidence type="ECO:0000256" key="1">
    <source>
        <dbReference type="ARBA" id="ARBA00022574"/>
    </source>
</evidence>
<dbReference type="OMA" id="YSHNTRD"/>
<dbReference type="Pfam" id="PF00400">
    <property type="entry name" value="WD40"/>
    <property type="match status" value="3"/>
</dbReference>
<name>A0A9Q0RA17_ANAIG</name>
<sequence>MEFTKIEDNPPLDSVSSLHFTQKPENLLTATSWDNFVRIWSIDKDKAKFIGKQEFSSAPLCSSWSYDSKALFIGGTDNQAYLWNLEKESIESFGEHSQPIKEIFSFPENQNLILTGSWDKTIKFWDLRQGQNPINTTFLEGKVFSMDMRFPYLVVVDSTKGIYAFDLGSGYNCVQRTRSSFKQARVISLFPDLKGYAFGSIDGRVSITYLKEEEKDNNFSFRCHWKENEIFAVNDIAFHPKYGTFATVGSDGLFYFWCKETKSKLKKSIPFENSITRCSFNHDGSIFSFAVGYDWHKGFIGSTAKKERSLCLYLPKEKEIQAK</sequence>
<feature type="repeat" description="WD" evidence="3">
    <location>
        <begin position="93"/>
        <end position="135"/>
    </location>
</feature>
<proteinExistence type="predicted"/>
<dbReference type="OrthoDB" id="256303at2759"/>
<reference evidence="4" key="1">
    <citation type="submission" date="2022-10" db="EMBL/GenBank/DDBJ databases">
        <title>Novel sulphate-reducing endosymbionts in the free-living metamonad Anaeramoeba.</title>
        <authorList>
            <person name="Jerlstrom-Hultqvist J."/>
            <person name="Cepicka I."/>
            <person name="Gallot-Lavallee L."/>
            <person name="Salas-Leiva D."/>
            <person name="Curtis B.A."/>
            <person name="Zahonova K."/>
            <person name="Pipaliya S."/>
            <person name="Dacks J."/>
            <person name="Roger A.J."/>
        </authorList>
    </citation>
    <scope>NUCLEOTIDE SEQUENCE</scope>
    <source>
        <strain evidence="4">BMAN</strain>
    </source>
</reference>
<dbReference type="Gene3D" id="2.130.10.10">
    <property type="entry name" value="YVTN repeat-like/Quinoprotein amine dehydrogenase"/>
    <property type="match status" value="1"/>
</dbReference>
<dbReference type="Proteomes" id="UP001149090">
    <property type="component" value="Unassembled WGS sequence"/>
</dbReference>
<evidence type="ECO:0000256" key="2">
    <source>
        <dbReference type="ARBA" id="ARBA00022737"/>
    </source>
</evidence>
<evidence type="ECO:0000256" key="3">
    <source>
        <dbReference type="PROSITE-ProRule" id="PRU00221"/>
    </source>
</evidence>
<gene>
    <name evidence="4" type="ORF">M0811_01536</name>
</gene>
<dbReference type="AlphaFoldDB" id="A0A9Q0RA17"/>
<accession>A0A9Q0RA17</accession>
<dbReference type="PROSITE" id="PS00678">
    <property type="entry name" value="WD_REPEATS_1"/>
    <property type="match status" value="1"/>
</dbReference>
<evidence type="ECO:0000313" key="5">
    <source>
        <dbReference type="Proteomes" id="UP001149090"/>
    </source>
</evidence>
<dbReference type="InterPro" id="IPR015943">
    <property type="entry name" value="WD40/YVTN_repeat-like_dom_sf"/>
</dbReference>
<dbReference type="InterPro" id="IPR001680">
    <property type="entry name" value="WD40_rpt"/>
</dbReference>
<keyword evidence="2" id="KW-0677">Repeat</keyword>
<dbReference type="SUPFAM" id="SSF50978">
    <property type="entry name" value="WD40 repeat-like"/>
    <property type="match status" value="1"/>
</dbReference>
<keyword evidence="1 3" id="KW-0853">WD repeat</keyword>
<organism evidence="4 5">
    <name type="scientific">Anaeramoeba ignava</name>
    <name type="common">Anaerobic marine amoeba</name>
    <dbReference type="NCBI Taxonomy" id="1746090"/>
    <lineage>
        <taxon>Eukaryota</taxon>
        <taxon>Metamonada</taxon>
        <taxon>Anaeramoebidae</taxon>
        <taxon>Anaeramoeba</taxon>
    </lineage>
</organism>
<dbReference type="PROSITE" id="PS50082">
    <property type="entry name" value="WD_REPEATS_2"/>
    <property type="match status" value="1"/>
</dbReference>
<comment type="caution">
    <text evidence="4">The sequence shown here is derived from an EMBL/GenBank/DDBJ whole genome shotgun (WGS) entry which is preliminary data.</text>
</comment>
<dbReference type="PROSITE" id="PS50294">
    <property type="entry name" value="WD_REPEATS_REGION"/>
    <property type="match status" value="1"/>
</dbReference>
<dbReference type="InterPro" id="IPR019775">
    <property type="entry name" value="WD40_repeat_CS"/>
</dbReference>
<keyword evidence="5" id="KW-1185">Reference proteome</keyword>
<dbReference type="PANTHER" id="PTHR10971">
    <property type="entry name" value="MRNA EXPORT FACTOR AND BUB3"/>
    <property type="match status" value="1"/>
</dbReference>
<dbReference type="EMBL" id="JAPDFW010000081">
    <property type="protein sequence ID" value="KAJ5072521.1"/>
    <property type="molecule type" value="Genomic_DNA"/>
</dbReference>
<evidence type="ECO:0000313" key="4">
    <source>
        <dbReference type="EMBL" id="KAJ5072521.1"/>
    </source>
</evidence>
<dbReference type="SMART" id="SM00320">
    <property type="entry name" value="WD40"/>
    <property type="match status" value="4"/>
</dbReference>
<protein>
    <submittedName>
        <fullName evidence="4">mRNA export factor</fullName>
    </submittedName>
</protein>